<reference evidence="1 2" key="1">
    <citation type="submission" date="2019-04" db="EMBL/GenBank/DDBJ databases">
        <title>Chromosome genome assembly for Takifugu flavidus.</title>
        <authorList>
            <person name="Xiao S."/>
        </authorList>
    </citation>
    <scope>NUCLEOTIDE SEQUENCE [LARGE SCALE GENOMIC DNA]</scope>
    <source>
        <strain evidence="1">HTHZ2018</strain>
        <tissue evidence="1">Muscle</tissue>
    </source>
</reference>
<proteinExistence type="predicted"/>
<dbReference type="Pfam" id="PF00833">
    <property type="entry name" value="Ribosomal_S17e"/>
    <property type="match status" value="1"/>
</dbReference>
<dbReference type="AlphaFoldDB" id="A0A5C6P7I7"/>
<evidence type="ECO:0000313" key="2">
    <source>
        <dbReference type="Proteomes" id="UP000324091"/>
    </source>
</evidence>
<dbReference type="GO" id="GO:0003735">
    <property type="term" value="F:structural constituent of ribosome"/>
    <property type="evidence" value="ECO:0007669"/>
    <property type="project" value="InterPro"/>
</dbReference>
<dbReference type="Proteomes" id="UP000324091">
    <property type="component" value="Chromosome 13"/>
</dbReference>
<dbReference type="PANTHER" id="PTHR10732:SF14">
    <property type="entry name" value="SMALL RIBOSOMAL SUBUNIT PROTEIN ES17"/>
    <property type="match status" value="1"/>
</dbReference>
<accession>A0A5C6P7I7</accession>
<dbReference type="GO" id="GO:0005840">
    <property type="term" value="C:ribosome"/>
    <property type="evidence" value="ECO:0007669"/>
    <property type="project" value="UniProtKB-KW"/>
</dbReference>
<keyword evidence="1" id="KW-0687">Ribonucleoprotein</keyword>
<keyword evidence="1" id="KW-0689">Ribosomal protein</keyword>
<keyword evidence="2" id="KW-1185">Reference proteome</keyword>
<dbReference type="InterPro" id="IPR001210">
    <property type="entry name" value="Ribosomal_eS17"/>
</dbReference>
<protein>
    <submittedName>
        <fullName evidence="1">40S ribosomal protein S17</fullName>
    </submittedName>
</protein>
<organism evidence="1 2">
    <name type="scientific">Takifugu flavidus</name>
    <name type="common">sansaifugu</name>
    <dbReference type="NCBI Taxonomy" id="433684"/>
    <lineage>
        <taxon>Eukaryota</taxon>
        <taxon>Metazoa</taxon>
        <taxon>Chordata</taxon>
        <taxon>Craniata</taxon>
        <taxon>Vertebrata</taxon>
        <taxon>Euteleostomi</taxon>
        <taxon>Actinopterygii</taxon>
        <taxon>Neopterygii</taxon>
        <taxon>Teleostei</taxon>
        <taxon>Neoteleostei</taxon>
        <taxon>Acanthomorphata</taxon>
        <taxon>Eupercaria</taxon>
        <taxon>Tetraodontiformes</taxon>
        <taxon>Tetradontoidea</taxon>
        <taxon>Tetraodontidae</taxon>
        <taxon>Takifugu</taxon>
    </lineage>
</organism>
<evidence type="ECO:0000313" key="1">
    <source>
        <dbReference type="EMBL" id="TWW75784.1"/>
    </source>
</evidence>
<dbReference type="GO" id="GO:0006412">
    <property type="term" value="P:translation"/>
    <property type="evidence" value="ECO:0007669"/>
    <property type="project" value="InterPro"/>
</dbReference>
<comment type="caution">
    <text evidence="1">The sequence shown here is derived from an EMBL/GenBank/DDBJ whole genome shotgun (WGS) entry which is preliminary data.</text>
</comment>
<dbReference type="PANTHER" id="PTHR10732">
    <property type="entry name" value="40S RIBOSOMAL PROTEIN S17"/>
    <property type="match status" value="1"/>
</dbReference>
<name>A0A5C6P7I7_9TELE</name>
<sequence>MCLFYQSLRPGQHGTSQDWDGRGSRLVHHLECFIPLGSNSRSNERACEIPTRKLAKKIAGYVTQLKRIQRGPVRVIPIKLQEEESEEGQLRSFVAVFLPMILYSMCDSPSELFTDYLQAQK</sequence>
<dbReference type="EMBL" id="RHFK02000005">
    <property type="protein sequence ID" value="TWW75784.1"/>
    <property type="molecule type" value="Genomic_DNA"/>
</dbReference>
<gene>
    <name evidence="1" type="ORF">D4764_13G0004460</name>
</gene>